<dbReference type="Proteomes" id="UP000034063">
    <property type="component" value="Unassembled WGS sequence"/>
</dbReference>
<keyword evidence="1" id="KW-0472">Membrane</keyword>
<dbReference type="AlphaFoldDB" id="A0A0G1HHF2"/>
<evidence type="ECO:0000256" key="1">
    <source>
        <dbReference type="SAM" id="Phobius"/>
    </source>
</evidence>
<proteinExistence type="predicted"/>
<comment type="caution">
    <text evidence="2">The sequence shown here is derived from an EMBL/GenBank/DDBJ whole genome shotgun (WGS) entry which is preliminary data.</text>
</comment>
<gene>
    <name evidence="2" type="ORF">UW37_C0035G0002</name>
</gene>
<feature type="transmembrane region" description="Helical" evidence="1">
    <location>
        <begin position="21"/>
        <end position="41"/>
    </location>
</feature>
<keyword evidence="1" id="KW-1133">Transmembrane helix</keyword>
<evidence type="ECO:0000313" key="2">
    <source>
        <dbReference type="EMBL" id="KKT45988.1"/>
    </source>
</evidence>
<dbReference type="EMBL" id="LCIB01000035">
    <property type="protein sequence ID" value="KKT45988.1"/>
    <property type="molecule type" value="Genomic_DNA"/>
</dbReference>
<reference evidence="2 3" key="1">
    <citation type="journal article" date="2015" name="Nature">
        <title>rRNA introns, odd ribosomes, and small enigmatic genomes across a large radiation of phyla.</title>
        <authorList>
            <person name="Brown C.T."/>
            <person name="Hug L.A."/>
            <person name="Thomas B.C."/>
            <person name="Sharon I."/>
            <person name="Castelle C.J."/>
            <person name="Singh A."/>
            <person name="Wilkins M.J."/>
            <person name="Williams K.H."/>
            <person name="Banfield J.F."/>
        </authorList>
    </citation>
    <scope>NUCLEOTIDE SEQUENCE [LARGE SCALE GENOMIC DNA]</scope>
</reference>
<dbReference type="Gene3D" id="2.60.40.10">
    <property type="entry name" value="Immunoglobulins"/>
    <property type="match status" value="1"/>
</dbReference>
<organism evidence="2 3">
    <name type="scientific">Candidatus Gottesmanbacteria bacterium GW2011_GWA2_44_17</name>
    <dbReference type="NCBI Taxonomy" id="1618444"/>
    <lineage>
        <taxon>Bacteria</taxon>
        <taxon>Candidatus Gottesmaniibacteriota</taxon>
    </lineage>
</organism>
<name>A0A0G1HHF2_9BACT</name>
<protein>
    <submittedName>
        <fullName evidence="2">Uncharacterized protein</fullName>
    </submittedName>
</protein>
<dbReference type="InterPro" id="IPR013783">
    <property type="entry name" value="Ig-like_fold"/>
</dbReference>
<accession>A0A0G1HHF2</accession>
<sequence length="170" mass="18055">MFPVLLATTKPLPLGIMNKDALLATFIGFVVGLVVTGLVLYGPGLTKNFPKIQFPKFSFSLPKFSKATPTPTSTATDTKKEHTVTIESPLADAIEQEDKVLVSGATSTSSIVVISGPVDEVVIEANGDGKYAGKVTVSEGKNDITVTSFLQSQAVATQTVSVFYTPEEWQ</sequence>
<keyword evidence="1" id="KW-0812">Transmembrane</keyword>
<evidence type="ECO:0000313" key="3">
    <source>
        <dbReference type="Proteomes" id="UP000034063"/>
    </source>
</evidence>